<feature type="compositionally biased region" description="Low complexity" evidence="1">
    <location>
        <begin position="166"/>
        <end position="177"/>
    </location>
</feature>
<dbReference type="InterPro" id="IPR001322">
    <property type="entry name" value="Lamin_tail_dom"/>
</dbReference>
<organism evidence="4 5">
    <name type="scientific">Candidatus Gottesmanbacteria bacterium GW2011_GWA1_43_11</name>
    <dbReference type="NCBI Taxonomy" id="1618436"/>
    <lineage>
        <taxon>Bacteria</taxon>
        <taxon>Candidatus Gottesmaniibacteriota</taxon>
    </lineage>
</organism>
<keyword evidence="2" id="KW-0472">Membrane</keyword>
<name>A0A0G1CCB0_9BACT</name>
<feature type="domain" description="LTD" evidence="3">
    <location>
        <begin position="33"/>
        <end position="118"/>
    </location>
</feature>
<accession>A0A0G1CCB0</accession>
<feature type="compositionally biased region" description="Low complexity" evidence="1">
    <location>
        <begin position="185"/>
        <end position="202"/>
    </location>
</feature>
<dbReference type="AlphaFoldDB" id="A0A0G1CCB0"/>
<evidence type="ECO:0000256" key="2">
    <source>
        <dbReference type="SAM" id="Phobius"/>
    </source>
</evidence>
<dbReference type="EMBL" id="LCFB01000048">
    <property type="protein sequence ID" value="KKS83167.1"/>
    <property type="molecule type" value="Genomic_DNA"/>
</dbReference>
<comment type="caution">
    <text evidence="4">The sequence shown here is derived from an EMBL/GenBank/DDBJ whole genome shotgun (WGS) entry which is preliminary data.</text>
</comment>
<reference evidence="4 5" key="1">
    <citation type="journal article" date="2015" name="Nature">
        <title>rRNA introns, odd ribosomes, and small enigmatic genomes across a large radiation of phyla.</title>
        <authorList>
            <person name="Brown C.T."/>
            <person name="Hug L.A."/>
            <person name="Thomas B.C."/>
            <person name="Sharon I."/>
            <person name="Castelle C.J."/>
            <person name="Singh A."/>
            <person name="Wilkins M.J."/>
            <person name="Williams K.H."/>
            <person name="Banfield J.F."/>
        </authorList>
    </citation>
    <scope>NUCLEOTIDE SEQUENCE [LARGE SCALE GENOMIC DNA]</scope>
</reference>
<feature type="transmembrane region" description="Helical" evidence="2">
    <location>
        <begin position="238"/>
        <end position="260"/>
    </location>
</feature>
<evidence type="ECO:0000313" key="4">
    <source>
        <dbReference type="EMBL" id="KKS83167.1"/>
    </source>
</evidence>
<dbReference type="SUPFAM" id="SSF74853">
    <property type="entry name" value="Lamin A/C globular tail domain"/>
    <property type="match status" value="1"/>
</dbReference>
<dbReference type="Proteomes" id="UP000034543">
    <property type="component" value="Unassembled WGS sequence"/>
</dbReference>
<dbReference type="InterPro" id="IPR036415">
    <property type="entry name" value="Lamin_tail_dom_sf"/>
</dbReference>
<gene>
    <name evidence="4" type="ORF">UV59_C0048G0006</name>
</gene>
<protein>
    <submittedName>
        <fullName evidence="4">S-layer domain-containing protein</fullName>
    </submittedName>
</protein>
<evidence type="ECO:0000259" key="3">
    <source>
        <dbReference type="Pfam" id="PF00932"/>
    </source>
</evidence>
<dbReference type="Pfam" id="PF00932">
    <property type="entry name" value="LTD"/>
    <property type="match status" value="1"/>
</dbReference>
<dbReference type="STRING" id="1618436.UV59_C0048G0006"/>
<feature type="compositionally biased region" description="Polar residues" evidence="1">
    <location>
        <begin position="144"/>
        <end position="156"/>
    </location>
</feature>
<feature type="region of interest" description="Disordered" evidence="1">
    <location>
        <begin position="139"/>
        <end position="209"/>
    </location>
</feature>
<keyword evidence="2" id="KW-0812">Transmembrane</keyword>
<proteinExistence type="predicted"/>
<sequence length="276" mass="29790">MSTAVGMTNRRVHSFFVIFVLFLTLPLFFISHSFAQVVINEFSPFSDPEWVEFYNASESAEYIKGYYLQDNKGQKKLLSELNISNIQYPFIDGVTPWLNNTGDTVSLFDPNGTQIDSFLFDINYGNGLTFGRNPDKDGSFHLLESSSKGSKNSAIKSSPDPTPNISPTSMPSVSPSVMPSPVPTSSPSSKPTPKASPKRSSPSPQPSEEVLGTMELASPITQLTTQPAPPASESSAPVAAGIVVIIIGGTISGASGYWAYRLRVKNRGLVTNDKKA</sequence>
<evidence type="ECO:0000313" key="5">
    <source>
        <dbReference type="Proteomes" id="UP000034543"/>
    </source>
</evidence>
<keyword evidence="2" id="KW-1133">Transmembrane helix</keyword>
<evidence type="ECO:0000256" key="1">
    <source>
        <dbReference type="SAM" id="MobiDB-lite"/>
    </source>
</evidence>